<dbReference type="STRING" id="115433.SAMN05421835_13511"/>
<dbReference type="PROSITE" id="PS51787">
    <property type="entry name" value="LON_N"/>
    <property type="match status" value="1"/>
</dbReference>
<dbReference type="Gene3D" id="1.20.58.1480">
    <property type="match status" value="1"/>
</dbReference>
<dbReference type="EMBL" id="FORP01000035">
    <property type="protein sequence ID" value="SFK80715.1"/>
    <property type="molecule type" value="Genomic_DNA"/>
</dbReference>
<feature type="domain" description="Lon N-terminal" evidence="1">
    <location>
        <begin position="14"/>
        <end position="212"/>
    </location>
</feature>
<evidence type="ECO:0000313" key="3">
    <source>
        <dbReference type="Proteomes" id="UP000199025"/>
    </source>
</evidence>
<evidence type="ECO:0000313" key="2">
    <source>
        <dbReference type="EMBL" id="SFK80715.1"/>
    </source>
</evidence>
<dbReference type="PANTHER" id="PTHR46732:SF8">
    <property type="entry name" value="ATP-DEPENDENT PROTEASE LA (LON) DOMAIN PROTEIN"/>
    <property type="match status" value="1"/>
</dbReference>
<reference evidence="2 3" key="1">
    <citation type="submission" date="2016-10" db="EMBL/GenBank/DDBJ databases">
        <authorList>
            <person name="de Groot N.N."/>
        </authorList>
    </citation>
    <scope>NUCLEOTIDE SEQUENCE [LARGE SCALE GENOMIC DNA]</scope>
    <source>
        <strain evidence="2 3">DSM 44468</strain>
    </source>
</reference>
<dbReference type="Proteomes" id="UP000199025">
    <property type="component" value="Unassembled WGS sequence"/>
</dbReference>
<dbReference type="InterPro" id="IPR015947">
    <property type="entry name" value="PUA-like_sf"/>
</dbReference>
<dbReference type="OrthoDB" id="25394at2"/>
<organism evidence="2 3">
    <name type="scientific">Amycolatopsis sacchari</name>
    <dbReference type="NCBI Taxonomy" id="115433"/>
    <lineage>
        <taxon>Bacteria</taxon>
        <taxon>Bacillati</taxon>
        <taxon>Actinomycetota</taxon>
        <taxon>Actinomycetes</taxon>
        <taxon>Pseudonocardiales</taxon>
        <taxon>Pseudonocardiaceae</taxon>
        <taxon>Amycolatopsis</taxon>
    </lineage>
</organism>
<sequence>MNDAERPESKQVTVPLFPLQTVLLPGAALPLHLFEPRYRQLAVDLLTGAVPDRRFGIVALRSAGNAEVEKLEHVHEIGCTALLLESERLPDGRFDILTKGERRFRLLDLDVTRAPYLVGTVEWLDDERLPPAAAEATARLAGAARSAHRRYRESALDPDRIEPPAPATHPADLAYLLAADCLLPLADRQELLEERHPLRRLRLIHRLLTREAAFLAKLHAVPAPPAQLPHLMTRAVLN</sequence>
<dbReference type="AlphaFoldDB" id="A0A1I4CIF3"/>
<accession>A0A1I4CIF3</accession>
<dbReference type="InterPro" id="IPR003111">
    <property type="entry name" value="Lon_prtase_N"/>
</dbReference>
<gene>
    <name evidence="2" type="ORF">SAMN05421835_13511</name>
</gene>
<dbReference type="Pfam" id="PF02190">
    <property type="entry name" value="LON_substr_bdg"/>
    <property type="match status" value="1"/>
</dbReference>
<dbReference type="RefSeq" id="WP_091516098.1">
    <property type="nucleotide sequence ID" value="NZ_CBDQZW010000006.1"/>
</dbReference>
<dbReference type="InterPro" id="IPR046336">
    <property type="entry name" value="Lon_prtase_N_sf"/>
</dbReference>
<protein>
    <recommendedName>
        <fullName evidence="1">Lon N-terminal domain-containing protein</fullName>
    </recommendedName>
</protein>
<dbReference type="SUPFAM" id="SSF88697">
    <property type="entry name" value="PUA domain-like"/>
    <property type="match status" value="1"/>
</dbReference>
<evidence type="ECO:0000259" key="1">
    <source>
        <dbReference type="PROSITE" id="PS51787"/>
    </source>
</evidence>
<name>A0A1I4CIF3_9PSEU</name>
<dbReference type="Gene3D" id="2.30.130.40">
    <property type="entry name" value="LON domain-like"/>
    <property type="match status" value="1"/>
</dbReference>
<dbReference type="PANTHER" id="PTHR46732">
    <property type="entry name" value="ATP-DEPENDENT PROTEASE LA (LON) DOMAIN PROTEIN"/>
    <property type="match status" value="1"/>
</dbReference>
<dbReference type="SMART" id="SM00464">
    <property type="entry name" value="LON"/>
    <property type="match status" value="1"/>
</dbReference>
<keyword evidence="3" id="KW-1185">Reference proteome</keyword>
<proteinExistence type="predicted"/>